<dbReference type="AlphaFoldDB" id="A0AAE1UIB3"/>
<gene>
    <name evidence="3" type="ORF">Pmani_003582</name>
</gene>
<protein>
    <recommendedName>
        <fullName evidence="2">MADF domain-containing protein</fullName>
    </recommendedName>
</protein>
<comment type="caution">
    <text evidence="3">The sequence shown here is derived from an EMBL/GenBank/DDBJ whole genome shotgun (WGS) entry which is preliminary data.</text>
</comment>
<dbReference type="EMBL" id="JAWZYT010000260">
    <property type="protein sequence ID" value="KAK4325878.1"/>
    <property type="molecule type" value="Genomic_DNA"/>
</dbReference>
<dbReference type="Proteomes" id="UP001292094">
    <property type="component" value="Unassembled WGS sequence"/>
</dbReference>
<feature type="compositionally biased region" description="Low complexity" evidence="1">
    <location>
        <begin position="175"/>
        <end position="189"/>
    </location>
</feature>
<evidence type="ECO:0000313" key="3">
    <source>
        <dbReference type="EMBL" id="KAK4325878.1"/>
    </source>
</evidence>
<feature type="region of interest" description="Disordered" evidence="1">
    <location>
        <begin position="167"/>
        <end position="200"/>
    </location>
</feature>
<dbReference type="InterPro" id="IPR006578">
    <property type="entry name" value="MADF-dom"/>
</dbReference>
<evidence type="ECO:0000256" key="1">
    <source>
        <dbReference type="SAM" id="MobiDB-lite"/>
    </source>
</evidence>
<organism evidence="3 4">
    <name type="scientific">Petrolisthes manimaculis</name>
    <dbReference type="NCBI Taxonomy" id="1843537"/>
    <lineage>
        <taxon>Eukaryota</taxon>
        <taxon>Metazoa</taxon>
        <taxon>Ecdysozoa</taxon>
        <taxon>Arthropoda</taxon>
        <taxon>Crustacea</taxon>
        <taxon>Multicrustacea</taxon>
        <taxon>Malacostraca</taxon>
        <taxon>Eumalacostraca</taxon>
        <taxon>Eucarida</taxon>
        <taxon>Decapoda</taxon>
        <taxon>Pleocyemata</taxon>
        <taxon>Anomura</taxon>
        <taxon>Galatheoidea</taxon>
        <taxon>Porcellanidae</taxon>
        <taxon>Petrolisthes</taxon>
    </lineage>
</organism>
<evidence type="ECO:0000259" key="2">
    <source>
        <dbReference type="Pfam" id="PF10545"/>
    </source>
</evidence>
<sequence length="272" mass="29944">MAEINEDIVRLKLKSLRQYFFKELKKIRDAPSGSEGKVTAKWEFFECLSFLTCTIKDEHNPSWSLPTPMATPAPTASTTQPSALHQATMEPEEDIIAEVTLSINEDGEFFDHPTSCDSLSLPDLTTDSSRPSSGSSVSVPIQSPFIPHTVQEGLMVSELVTSETPKTPALKRVYTTSNSSSPHSETSKSPALKRGAKRKLGQGSVIESTLGNISDFLLNDEPPKRETFASTTGKSVEYALEYFPLDAQFALGSKILQVVHTFTEQYKEKHPS</sequence>
<evidence type="ECO:0000313" key="4">
    <source>
        <dbReference type="Proteomes" id="UP001292094"/>
    </source>
</evidence>
<accession>A0AAE1UIB3</accession>
<dbReference type="Pfam" id="PF10545">
    <property type="entry name" value="MADF_DNA_bdg"/>
    <property type="match status" value="1"/>
</dbReference>
<keyword evidence="4" id="KW-1185">Reference proteome</keyword>
<reference evidence="3" key="1">
    <citation type="submission" date="2023-11" db="EMBL/GenBank/DDBJ databases">
        <title>Genome assemblies of two species of porcelain crab, Petrolisthes cinctipes and Petrolisthes manimaculis (Anomura: Porcellanidae).</title>
        <authorList>
            <person name="Angst P."/>
        </authorList>
    </citation>
    <scope>NUCLEOTIDE SEQUENCE</scope>
    <source>
        <strain evidence="3">PB745_02</strain>
        <tissue evidence="3">Gill</tissue>
    </source>
</reference>
<name>A0AAE1UIB3_9EUCA</name>
<feature type="region of interest" description="Disordered" evidence="1">
    <location>
        <begin position="120"/>
        <end position="142"/>
    </location>
</feature>
<feature type="domain" description="MADF" evidence="2">
    <location>
        <begin position="4"/>
        <end position="51"/>
    </location>
</feature>
<proteinExistence type="predicted"/>